<feature type="transmembrane region" description="Helical" evidence="11">
    <location>
        <begin position="680"/>
        <end position="700"/>
    </location>
</feature>
<keyword evidence="5" id="KW-0808">Transferase</keyword>
<dbReference type="OrthoDB" id="272139at2759"/>
<organism evidence="12 13">
    <name type="scientific">Bombyx mandarina</name>
    <name type="common">Wild silk moth</name>
    <name type="synonym">Wild silkworm</name>
    <dbReference type="NCBI Taxonomy" id="7092"/>
    <lineage>
        <taxon>Eukaryota</taxon>
        <taxon>Metazoa</taxon>
        <taxon>Ecdysozoa</taxon>
        <taxon>Arthropoda</taxon>
        <taxon>Hexapoda</taxon>
        <taxon>Insecta</taxon>
        <taxon>Pterygota</taxon>
        <taxon>Neoptera</taxon>
        <taxon>Endopterygota</taxon>
        <taxon>Lepidoptera</taxon>
        <taxon>Glossata</taxon>
        <taxon>Ditrysia</taxon>
        <taxon>Bombycoidea</taxon>
        <taxon>Bombycidae</taxon>
        <taxon>Bombycinae</taxon>
        <taxon>Bombyx</taxon>
    </lineage>
</organism>
<feature type="transmembrane region" description="Helical" evidence="11">
    <location>
        <begin position="528"/>
        <end position="546"/>
    </location>
</feature>
<keyword evidence="9 11" id="KW-0472">Membrane</keyword>
<evidence type="ECO:0000256" key="8">
    <source>
        <dbReference type="ARBA" id="ARBA00022989"/>
    </source>
</evidence>
<dbReference type="SUPFAM" id="SSF53649">
    <property type="entry name" value="Alkaline phosphatase-like"/>
    <property type="match status" value="1"/>
</dbReference>
<dbReference type="PANTHER" id="PTHR23071:SF1">
    <property type="entry name" value="GPI ETHANOLAMINE PHOSPHATE TRANSFERASE 3"/>
    <property type="match status" value="1"/>
</dbReference>
<dbReference type="AlphaFoldDB" id="A0A6J2JJP1"/>
<dbReference type="KEGG" id="bman:114242504"/>
<feature type="transmembrane region" description="Helical" evidence="11">
    <location>
        <begin position="566"/>
        <end position="585"/>
    </location>
</feature>
<protein>
    <submittedName>
        <fullName evidence="13">GPI ethanolamine phosphate transferase 3-like isoform X1</fullName>
    </submittedName>
</protein>
<feature type="transmembrane region" description="Helical" evidence="11">
    <location>
        <begin position="875"/>
        <end position="897"/>
    </location>
</feature>
<gene>
    <name evidence="13" type="primary">LOC114242504</name>
</gene>
<comment type="similarity">
    <text evidence="3">Belongs to the PIGG/PIGN/PIGO family. PIGO subfamily.</text>
</comment>
<evidence type="ECO:0000256" key="7">
    <source>
        <dbReference type="ARBA" id="ARBA00022824"/>
    </source>
</evidence>
<feature type="transmembrane region" description="Helical" evidence="11">
    <location>
        <begin position="917"/>
        <end position="940"/>
    </location>
</feature>
<dbReference type="InterPro" id="IPR002591">
    <property type="entry name" value="Phosphodiest/P_Trfase"/>
</dbReference>
<dbReference type="CDD" id="cd16023">
    <property type="entry name" value="GPI_EPT_3"/>
    <property type="match status" value="1"/>
</dbReference>
<keyword evidence="12" id="KW-1185">Reference proteome</keyword>
<evidence type="ECO:0000256" key="11">
    <source>
        <dbReference type="SAM" id="Phobius"/>
    </source>
</evidence>
<dbReference type="GeneID" id="114242504"/>
<keyword evidence="8 11" id="KW-1133">Transmembrane helix</keyword>
<dbReference type="Proteomes" id="UP000504629">
    <property type="component" value="Unplaced"/>
</dbReference>
<dbReference type="UniPathway" id="UPA00196"/>
<feature type="transmembrane region" description="Helical" evidence="11">
    <location>
        <begin position="591"/>
        <end position="624"/>
    </location>
</feature>
<dbReference type="InterPro" id="IPR017850">
    <property type="entry name" value="Alkaline_phosphatase_core_sf"/>
</dbReference>
<dbReference type="InterPro" id="IPR039524">
    <property type="entry name" value="PIGO/GPI13"/>
</dbReference>
<evidence type="ECO:0000256" key="9">
    <source>
        <dbReference type="ARBA" id="ARBA00023136"/>
    </source>
</evidence>
<dbReference type="Pfam" id="PF01663">
    <property type="entry name" value="Phosphodiest"/>
    <property type="match status" value="1"/>
</dbReference>
<accession>A0A6J2JJP1</accession>
<evidence type="ECO:0000256" key="4">
    <source>
        <dbReference type="ARBA" id="ARBA00022502"/>
    </source>
</evidence>
<dbReference type="GO" id="GO:0005789">
    <property type="term" value="C:endoplasmic reticulum membrane"/>
    <property type="evidence" value="ECO:0007669"/>
    <property type="project" value="UniProtKB-SubCell"/>
</dbReference>
<dbReference type="PANTHER" id="PTHR23071">
    <property type="entry name" value="PHOSPHATIDYLINOSITOL GLYCAN"/>
    <property type="match status" value="1"/>
</dbReference>
<dbReference type="InterPro" id="IPR037675">
    <property type="entry name" value="PIG-O_N"/>
</dbReference>
<evidence type="ECO:0000313" key="12">
    <source>
        <dbReference type="Proteomes" id="UP000504629"/>
    </source>
</evidence>
<dbReference type="CTD" id="37118"/>
<evidence type="ECO:0000256" key="1">
    <source>
        <dbReference type="ARBA" id="ARBA00004477"/>
    </source>
</evidence>
<feature type="transmembrane region" description="Helical" evidence="11">
    <location>
        <begin position="462"/>
        <end position="480"/>
    </location>
</feature>
<comment type="subcellular location">
    <subcellularLocation>
        <location evidence="1">Endoplasmic reticulum membrane</location>
        <topology evidence="1">Multi-pass membrane protein</topology>
    </subcellularLocation>
</comment>
<keyword evidence="6 11" id="KW-0812">Transmembrane</keyword>
<dbReference type="Gene3D" id="3.40.720.10">
    <property type="entry name" value="Alkaline Phosphatase, subunit A"/>
    <property type="match status" value="1"/>
</dbReference>
<reference evidence="13" key="1">
    <citation type="submission" date="2025-08" db="UniProtKB">
        <authorList>
            <consortium name="RefSeq"/>
        </authorList>
    </citation>
    <scope>IDENTIFICATION</scope>
    <source>
        <tissue evidence="13">Silk gland</tissue>
    </source>
</reference>
<evidence type="ECO:0000256" key="5">
    <source>
        <dbReference type="ARBA" id="ARBA00022679"/>
    </source>
</evidence>
<evidence type="ECO:0000256" key="10">
    <source>
        <dbReference type="ARBA" id="ARBA00023180"/>
    </source>
</evidence>
<keyword evidence="4" id="KW-0337">GPI-anchor biosynthesis</keyword>
<dbReference type="GO" id="GO:0051377">
    <property type="term" value="F:mannose-ethanolamine phosphotransferase activity"/>
    <property type="evidence" value="ECO:0007669"/>
    <property type="project" value="InterPro"/>
</dbReference>
<evidence type="ECO:0000256" key="2">
    <source>
        <dbReference type="ARBA" id="ARBA00004687"/>
    </source>
</evidence>
<dbReference type="GO" id="GO:0006506">
    <property type="term" value="P:GPI anchor biosynthetic process"/>
    <property type="evidence" value="ECO:0007669"/>
    <property type="project" value="UniProtKB-UniPathway"/>
</dbReference>
<feature type="transmembrane region" description="Helical" evidence="11">
    <location>
        <begin position="7"/>
        <end position="30"/>
    </location>
</feature>
<feature type="transmembrane region" description="Helical" evidence="11">
    <location>
        <begin position="753"/>
        <end position="771"/>
    </location>
</feature>
<keyword evidence="10" id="KW-0325">Glycoprotein</keyword>
<proteinExistence type="inferred from homology"/>
<feature type="transmembrane region" description="Helical" evidence="11">
    <location>
        <begin position="706"/>
        <end position="723"/>
    </location>
</feature>
<keyword evidence="7" id="KW-0256">Endoplasmic reticulum</keyword>
<name>A0A6J2JJP1_BOMMA</name>
<dbReference type="RefSeq" id="XP_028029493.1">
    <property type="nucleotide sequence ID" value="XM_028173692.1"/>
</dbReference>
<evidence type="ECO:0000256" key="6">
    <source>
        <dbReference type="ARBA" id="ARBA00022692"/>
    </source>
</evidence>
<feature type="transmembrane region" description="Helical" evidence="11">
    <location>
        <begin position="730"/>
        <end position="747"/>
    </location>
</feature>
<feature type="transmembrane region" description="Helical" evidence="11">
    <location>
        <begin position="844"/>
        <end position="863"/>
    </location>
</feature>
<comment type="pathway">
    <text evidence="2">Glycolipid biosynthesis; glycosylphosphatidylinositol-anchor biosynthesis.</text>
</comment>
<sequence>MKEKWNFIFYLIWFSYLIMSAVLMFGHGFLLSRKTMSDITECQHLETFDCSGRERGNSSIEESCTLDEKIKQILSVTGSPLICAPSHGRVVFILVDALRYDFTEYDDKLENPLPYQNRLPVMQRTLELCPDCVRLFRFIADPPTTTLQRVKALVTGSLPTFIDASSNFAAMELQEDNIIDQVVNAGHHAVLLGDDTWSRLMPRRWFRAHTMYSFHTWDLDTVDIEVDSKIYDELKKDDWDLLVAHYLGVDHAGHRYGPNHSEMKRKLDETNARIEKIIEIIPKDVILYVVGDHGMTESVLHEMDHKGDHGGESKAERTAAMFAYRGAGFGGQSPDIQTGREVQQTDLAPTMSAAFGRPPPAPSLGNILFPVLPKMTVAETLLHLTNSLKQVSQYLVRYGEESQQVSLDRLAHLINATREQIEKAATVKTEDDLSIYVSNVRLLMDNVRIVFREVWVEFDTVSMLRALLLLILVIFFNWLIVEGIPIERLPNIFASTFVSCGLISMAICVSVCYTVFHFELLEDVHHGVILSTGLISSALTCVLVIMHWDGISQRWYEGRSPIYERFARGALMASAAVLLSNSYIIEEGAELSFLALSVLGTIAWNIGTIKAFTLWVGFGATLVISRSYRGCREEQGDCWTSIGVGSTGQASRTALVMALGSMAAVVAIARRHVGWRGHGVVLAGLFACAHWALGWGALGSPSRSRQLARGSWLILGSMFVLLWKRERFGAILPLIVCSLLFFIANALVLGASFAPSAALGLLAGYLALNVVSMMKNGNSKFSLSTRCSSSVACMWALLASYQFYGTGHHATLGHVRWAPAFHAGDPNYLPIGPFVTGALVSLELFGMPFMFGAAVPLLALWGRNGAAAAGPRTQMAAVFTLCLKFGLCFAVRVFMSALSATIHCRHLMIWGVFTPKLLFESGACAAALLGTVVGATLTAWHVPTQIKPS</sequence>
<evidence type="ECO:0000256" key="3">
    <source>
        <dbReference type="ARBA" id="ARBA00008695"/>
    </source>
</evidence>
<evidence type="ECO:0000313" key="13">
    <source>
        <dbReference type="RefSeq" id="XP_028029493.1"/>
    </source>
</evidence>
<feature type="transmembrane region" description="Helical" evidence="11">
    <location>
        <begin position="492"/>
        <end position="516"/>
    </location>
</feature>